<dbReference type="PANTHER" id="PTHR46112:SF2">
    <property type="entry name" value="XAA-PRO AMINOPEPTIDASE P-RELATED"/>
    <property type="match status" value="1"/>
</dbReference>
<feature type="domain" description="Peptidase M24" evidence="1">
    <location>
        <begin position="40"/>
        <end position="163"/>
    </location>
</feature>
<evidence type="ECO:0000259" key="1">
    <source>
        <dbReference type="Pfam" id="PF00557"/>
    </source>
</evidence>
<feature type="non-terminal residue" evidence="2">
    <location>
        <position position="163"/>
    </location>
</feature>
<feature type="non-terminal residue" evidence="2">
    <location>
        <position position="1"/>
    </location>
</feature>
<dbReference type="SUPFAM" id="SSF55920">
    <property type="entry name" value="Creatinase/aminopeptidase"/>
    <property type="match status" value="1"/>
</dbReference>
<dbReference type="Gene3D" id="3.90.230.10">
    <property type="entry name" value="Creatinase/methionine aminopeptidase superfamily"/>
    <property type="match status" value="1"/>
</dbReference>
<dbReference type="AlphaFoldDB" id="T1DH00"/>
<reference evidence="2" key="2">
    <citation type="journal article" date="2014" name="ISME J.">
        <title>Microbial stratification in low pH oxic and suboxic macroscopic growths along an acid mine drainage.</title>
        <authorList>
            <person name="Mendez-Garcia C."/>
            <person name="Mesa V."/>
            <person name="Sprenger R.R."/>
            <person name="Richter M."/>
            <person name="Diez M.S."/>
            <person name="Solano J."/>
            <person name="Bargiela R."/>
            <person name="Golyshina O.V."/>
            <person name="Manteca A."/>
            <person name="Ramos J.L."/>
            <person name="Gallego J.R."/>
            <person name="Llorente I."/>
            <person name="Martins Dos Santos V.A."/>
            <person name="Jensen O.N."/>
            <person name="Pelaez A.I."/>
            <person name="Sanchez J."/>
            <person name="Ferrer M."/>
        </authorList>
    </citation>
    <scope>NUCLEOTIDE SEQUENCE</scope>
</reference>
<accession>T1DH00</accession>
<dbReference type="InterPro" id="IPR000994">
    <property type="entry name" value="Pept_M24"/>
</dbReference>
<dbReference type="EMBL" id="AUZX01000158">
    <property type="protein sequence ID" value="EQD81080.1"/>
    <property type="molecule type" value="Genomic_DNA"/>
</dbReference>
<organism evidence="2">
    <name type="scientific">mine drainage metagenome</name>
    <dbReference type="NCBI Taxonomy" id="410659"/>
    <lineage>
        <taxon>unclassified sequences</taxon>
        <taxon>metagenomes</taxon>
        <taxon>ecological metagenomes</taxon>
    </lineage>
</organism>
<dbReference type="InterPro" id="IPR036005">
    <property type="entry name" value="Creatinase/aminopeptidase-like"/>
</dbReference>
<sequence length="163" mass="18261">TTWGFVNILEEFLAQKAQLLPRDDLGSQLRRLKDVGEIRRLEKAAQIADEALSRVLSQLKRGVSERDFAHNLEEEMYLLGSSEPSFETIVASGENSAMPHAHPTRRIFEHGDTIVIDFGATFEGYHSDMTRTFVIGEPTQEQARVYLATKEAQALAISSVREG</sequence>
<evidence type="ECO:0000313" key="2">
    <source>
        <dbReference type="EMBL" id="EQD81080.1"/>
    </source>
</evidence>
<gene>
    <name evidence="2" type="ORF">B1A_00207</name>
</gene>
<proteinExistence type="predicted"/>
<name>T1DH00_9ZZZZ</name>
<protein>
    <submittedName>
        <fullName evidence="2">Proline dipeptidase</fullName>
    </submittedName>
</protein>
<reference evidence="2" key="1">
    <citation type="submission" date="2013-08" db="EMBL/GenBank/DDBJ databases">
        <authorList>
            <person name="Mendez C."/>
            <person name="Richter M."/>
            <person name="Ferrer M."/>
            <person name="Sanchez J."/>
        </authorList>
    </citation>
    <scope>NUCLEOTIDE SEQUENCE</scope>
</reference>
<dbReference type="InterPro" id="IPR050659">
    <property type="entry name" value="Peptidase_M24B"/>
</dbReference>
<comment type="caution">
    <text evidence="2">The sequence shown here is derived from an EMBL/GenBank/DDBJ whole genome shotgun (WGS) entry which is preliminary data.</text>
</comment>
<dbReference type="PANTHER" id="PTHR46112">
    <property type="entry name" value="AMINOPEPTIDASE"/>
    <property type="match status" value="1"/>
</dbReference>
<dbReference type="Pfam" id="PF00557">
    <property type="entry name" value="Peptidase_M24"/>
    <property type="match status" value="1"/>
</dbReference>